<gene>
    <name evidence="1" type="ORF">HPB50_002854</name>
</gene>
<sequence length="208" mass="22792">MVDTVLKGQTGDVRLPLDVLVAKYDIAVIKLKEPAIHSRTVQPICLPEAYAELADNTYLYAAGWGSGKESGGNVCATDTYEELLNLTIRINAGENCSLAKTLKQMTTTSIENSRCLDYFNKTADPSILCAYVKEVPSIFGDTGSPVLGYCAPSHWVVYGVVSDGPRRDGFEHLPLIATKVSHYAQTFIYPYMDAVTTSQVQRICASRR</sequence>
<dbReference type="Proteomes" id="UP000821845">
    <property type="component" value="Chromosome 4"/>
</dbReference>
<name>A0ACB7SDX7_HYAAI</name>
<proteinExistence type="predicted"/>
<reference evidence="1" key="1">
    <citation type="submission" date="2020-05" db="EMBL/GenBank/DDBJ databases">
        <title>Large-scale comparative analyses of tick genomes elucidate their genetic diversity and vector capacities.</title>
        <authorList>
            <person name="Jia N."/>
            <person name="Wang J."/>
            <person name="Shi W."/>
            <person name="Du L."/>
            <person name="Sun Y."/>
            <person name="Zhan W."/>
            <person name="Jiang J."/>
            <person name="Wang Q."/>
            <person name="Zhang B."/>
            <person name="Ji P."/>
            <person name="Sakyi L.B."/>
            <person name="Cui X."/>
            <person name="Yuan T."/>
            <person name="Jiang B."/>
            <person name="Yang W."/>
            <person name="Lam T.T.-Y."/>
            <person name="Chang Q."/>
            <person name="Ding S."/>
            <person name="Wang X."/>
            <person name="Zhu J."/>
            <person name="Ruan X."/>
            <person name="Zhao L."/>
            <person name="Wei J."/>
            <person name="Que T."/>
            <person name="Du C."/>
            <person name="Cheng J."/>
            <person name="Dai P."/>
            <person name="Han X."/>
            <person name="Huang E."/>
            <person name="Gao Y."/>
            <person name="Liu J."/>
            <person name="Shao H."/>
            <person name="Ye R."/>
            <person name="Li L."/>
            <person name="Wei W."/>
            <person name="Wang X."/>
            <person name="Wang C."/>
            <person name="Yang T."/>
            <person name="Huo Q."/>
            <person name="Li W."/>
            <person name="Guo W."/>
            <person name="Chen H."/>
            <person name="Zhou L."/>
            <person name="Ni X."/>
            <person name="Tian J."/>
            <person name="Zhou Y."/>
            <person name="Sheng Y."/>
            <person name="Liu T."/>
            <person name="Pan Y."/>
            <person name="Xia L."/>
            <person name="Li J."/>
            <person name="Zhao F."/>
            <person name="Cao W."/>
        </authorList>
    </citation>
    <scope>NUCLEOTIDE SEQUENCE</scope>
    <source>
        <strain evidence="1">Hyas-2018</strain>
    </source>
</reference>
<protein>
    <submittedName>
        <fullName evidence="1">Uncharacterized protein</fullName>
    </submittedName>
</protein>
<organism evidence="1 2">
    <name type="scientific">Hyalomma asiaticum</name>
    <name type="common">Tick</name>
    <dbReference type="NCBI Taxonomy" id="266040"/>
    <lineage>
        <taxon>Eukaryota</taxon>
        <taxon>Metazoa</taxon>
        <taxon>Ecdysozoa</taxon>
        <taxon>Arthropoda</taxon>
        <taxon>Chelicerata</taxon>
        <taxon>Arachnida</taxon>
        <taxon>Acari</taxon>
        <taxon>Parasitiformes</taxon>
        <taxon>Ixodida</taxon>
        <taxon>Ixodoidea</taxon>
        <taxon>Ixodidae</taxon>
        <taxon>Hyalomminae</taxon>
        <taxon>Hyalomma</taxon>
    </lineage>
</organism>
<keyword evidence="2" id="KW-1185">Reference proteome</keyword>
<comment type="caution">
    <text evidence="1">The sequence shown here is derived from an EMBL/GenBank/DDBJ whole genome shotgun (WGS) entry which is preliminary data.</text>
</comment>
<evidence type="ECO:0000313" key="2">
    <source>
        <dbReference type="Proteomes" id="UP000821845"/>
    </source>
</evidence>
<accession>A0ACB7SDX7</accession>
<dbReference type="EMBL" id="CM023484">
    <property type="protein sequence ID" value="KAH6932099.1"/>
    <property type="molecule type" value="Genomic_DNA"/>
</dbReference>
<evidence type="ECO:0000313" key="1">
    <source>
        <dbReference type="EMBL" id="KAH6932099.1"/>
    </source>
</evidence>